<dbReference type="FunCoup" id="A0A7M7KPT2">
    <property type="interactions" value="313"/>
</dbReference>
<evidence type="ECO:0000256" key="1">
    <source>
        <dbReference type="ARBA" id="ARBA00004141"/>
    </source>
</evidence>
<dbReference type="PROSITE" id="PS00211">
    <property type="entry name" value="ABC_TRANSPORTER_1"/>
    <property type="match status" value="1"/>
</dbReference>
<dbReference type="RefSeq" id="XP_022668917.1">
    <property type="nucleotide sequence ID" value="XM_022813182.1"/>
</dbReference>
<dbReference type="GO" id="GO:0016887">
    <property type="term" value="F:ATP hydrolysis activity"/>
    <property type="evidence" value="ECO:0007669"/>
    <property type="project" value="InterPro"/>
</dbReference>
<keyword evidence="8 10" id="KW-0472">Membrane</keyword>
<evidence type="ECO:0000313" key="12">
    <source>
        <dbReference type="EnsemblMetazoa" id="XP_022668917"/>
    </source>
</evidence>
<dbReference type="InParanoid" id="A0A7M7KPT2"/>
<keyword evidence="6" id="KW-0067">ATP-binding</keyword>
<evidence type="ECO:0000256" key="9">
    <source>
        <dbReference type="SAM" id="MobiDB-lite"/>
    </source>
</evidence>
<feature type="region of interest" description="Disordered" evidence="9">
    <location>
        <begin position="1745"/>
        <end position="1776"/>
    </location>
</feature>
<dbReference type="InterPro" id="IPR017871">
    <property type="entry name" value="ABC_transporter-like_CS"/>
</dbReference>
<comment type="subcellular location">
    <subcellularLocation>
        <location evidence="1">Membrane</location>
        <topology evidence="1">Multi-pass membrane protein</topology>
    </subcellularLocation>
</comment>
<feature type="transmembrane region" description="Helical" evidence="10">
    <location>
        <begin position="1049"/>
        <end position="1069"/>
    </location>
</feature>
<evidence type="ECO:0000256" key="10">
    <source>
        <dbReference type="SAM" id="Phobius"/>
    </source>
</evidence>
<sequence length="1941" mass="216939">MYIFTQLYALLHKDIWILRIKRHYCTSLFELLMPLFVVGMLSSGLNKAAPETSGRGMWYNATIYPPKEPYTAEQIKFPMSAGRQTSRIHIIYAPRTKYTTHIVESVFNLARNVSITGFVGSKDLEVYLAKINGSVDLSIIFRSVSQPSHLSYTLQYGFGSLMPSGNALGDFASPRTPRSIMEETLLFPTMYAVFKEHAKFYKLKINARLDPIRPFPTDRYYFRKAGMKKDQSAEDATFIRMSDMIILFSFITFICSFSKGIVAEKETRLREIMRMMGLPDIVYWINCMLVGTIRGGLIAVILMICLCDFGVAQVFVYSDASVIVLFFIVFTMAIVNFSLLFTVPFSSPKIMVFVVFIVQVGTVAMIVTYVDDPAGGLTGYMSLTVPFKLATSLVPQIGIHWLMKLASFSEQKGEGLQWHNINQAVIPGDNIAPIEIIYAMLLSWLLYLLLAMYLDAINPWQYGNANHPLFFLLPSYWCPTVADFSHKASVRNSNKEMIENISKKLRVVVRLVQISHRFGPIRALSNLSVDLYCNQITMLLGHNGAGKTTLMSILTGLIQPDHGEVFINGYSVRKHTRKARESLGFCPQHNVLFDKLTVMEHLVFFGKLKDAEENYLRQEIKHLLSELDLTQKSNSFSKDLSGGMKRKLCLANAMVGGSEIVILDEPTAGMDPEARRAVWGLLQDERRYRTILMTTHYMEEADVLGDRIVFVAKGRLLAAGSPMFLKKKFETGYNLRLSKKSLDVNTARVVAVIKRCLPGNDIVNLDSDIGYEFVVNIGFPSPQQLVELFRYLEDNLSTLGIHSIGISITTMEDVFHKVGEYGEAKSKDGIFSRDSEKFDFTFTEEFKRPFFIPEGHHLSRLRLKALLKKRWLVGRREWRTLFYLGIVPALATMFYCSSTGTNLTDNLQKPITYSLSQIARNPIAFVTKKQDGVVRNFVKALKSEQVEIKTLNPGQDIGKYLLGIASSEPANYKSRWVAGGEYDGRNRVLWYNGEPYHVGGAALATWQGAMLAEATRDPTAIVNVTGLPPASARVQNLLHSVVVQFQIRFMASVGVTFAVSYMLCNAVVLPIEERVAKVKLVQIMTGLPRWLYVFSNAVFDLLSMFVTVTIMVAIFVLVDPSNVYAVTQNLAALIAVLTLFCFSMLPQVYIITYIIDDSATGLSVVQYLTLIPGIGLGIVIAMFELIAILTNEALLLPVKLGSLIPTFAVSWAISSIRSNTIGEKLCETVQGSERIIMCRMLPELYRLCCQPCPEGGPNICYAGQRDAFAFDTRFGCGLQIVCMTSIGLMGWVFLSIMELYYMKTVDYLENLKNNGLRGFRMLWHRNDQSGTMLFGPEDPDVVGERFQVEQAIDTNSTREYAMVVHELTKYYGTFLAVNKISFLVNKKECFGLLGVNGAGKTTTFSMLSGDLSVSSGTAYIRDQQLHNNVQGFQKLIGYCPQQNVLIDSMTGNEMLRLFCALRGVDTDQTDAIIELIVRLTDLSSHADKLTYNYSGGTKRKLCVGLAIVGNPPLLFLDEPTAGIDPTARRKIWGTLTALQREIGSSCMLTSHSMEECEALCQRIAIMVAGSIRCIGSSPDLKLKFSHGFTVLVKLAVDSPQQEKAVIHFMQSVFPSGCRLKQSYQRLLTFHVSKATLRWSVVFERIMTMRNDPALEIEDVQVSDTSLEEIFLSFANRGTFTVNADMSTRSESSSEKLEPSDASETQPAIERDQEDLSDSNSDTVEIIGGRSISKRKRMPLWVLERLPDHHGDGDPDPDSPHIHPVVPRSSMPTNVPPVPRKILADQADLKPHRLEAGKTRKTPSSPTAADVGGNENAEVLRTSRRHPISEVRRKYDVLPKEGITKNARNLASSQSESTDGKNQLQHPIKLFAAHKNDIVKPFSASKRPSKESLDKGKQPLTLAYSLATTNSDQTRTSPTSTPSSDTVESKRIHSIALPDSYQ</sequence>
<keyword evidence="5" id="KW-0547">Nucleotide-binding</keyword>
<dbReference type="InterPro" id="IPR013525">
    <property type="entry name" value="ABC2_TM"/>
</dbReference>
<dbReference type="InterPro" id="IPR056264">
    <property type="entry name" value="R2_ABCA1-4-like"/>
</dbReference>
<dbReference type="CDD" id="cd03263">
    <property type="entry name" value="ABC_subfamily_A"/>
    <property type="match status" value="2"/>
</dbReference>
<evidence type="ECO:0000256" key="7">
    <source>
        <dbReference type="ARBA" id="ARBA00022989"/>
    </source>
</evidence>
<evidence type="ECO:0000313" key="13">
    <source>
        <dbReference type="Proteomes" id="UP000594260"/>
    </source>
</evidence>
<dbReference type="InterPro" id="IPR003439">
    <property type="entry name" value="ABC_transporter-like_ATP-bd"/>
</dbReference>
<evidence type="ECO:0000256" key="4">
    <source>
        <dbReference type="ARBA" id="ARBA00022737"/>
    </source>
</evidence>
<feature type="transmembrane region" description="Helical" evidence="10">
    <location>
        <begin position="1280"/>
        <end position="1302"/>
    </location>
</feature>
<dbReference type="FunFam" id="3.40.50.300:FF:000298">
    <property type="entry name" value="ATP-binding cassette sub-family A member 12"/>
    <property type="match status" value="1"/>
</dbReference>
<evidence type="ECO:0000256" key="2">
    <source>
        <dbReference type="ARBA" id="ARBA00022448"/>
    </source>
</evidence>
<keyword evidence="7 10" id="KW-1133">Transmembrane helix</keyword>
<feature type="compositionally biased region" description="Basic and acidic residues" evidence="9">
    <location>
        <begin position="1826"/>
        <end position="1842"/>
    </location>
</feature>
<evidence type="ECO:0000256" key="6">
    <source>
        <dbReference type="ARBA" id="ARBA00022840"/>
    </source>
</evidence>
<dbReference type="SUPFAM" id="SSF52540">
    <property type="entry name" value="P-loop containing nucleoside triphosphate hydrolases"/>
    <property type="match status" value="2"/>
</dbReference>
<feature type="region of interest" description="Disordered" evidence="9">
    <location>
        <begin position="1792"/>
        <end position="1866"/>
    </location>
</feature>
<accession>A0A7M7KPT2</accession>
<dbReference type="OrthoDB" id="6512918at2759"/>
<evidence type="ECO:0000256" key="5">
    <source>
        <dbReference type="ARBA" id="ARBA00022741"/>
    </source>
</evidence>
<dbReference type="InterPro" id="IPR027417">
    <property type="entry name" value="P-loop_NTPase"/>
</dbReference>
<reference evidence="12" key="1">
    <citation type="submission" date="2021-01" db="UniProtKB">
        <authorList>
            <consortium name="EnsemblMetazoa"/>
        </authorList>
    </citation>
    <scope>IDENTIFICATION</scope>
</reference>
<feature type="transmembrane region" description="Helical" evidence="10">
    <location>
        <begin position="1167"/>
        <end position="1188"/>
    </location>
</feature>
<feature type="compositionally biased region" description="Basic and acidic residues" evidence="9">
    <location>
        <begin position="1887"/>
        <end position="1896"/>
    </location>
</feature>
<dbReference type="RefSeq" id="XP_022668916.1">
    <property type="nucleotide sequence ID" value="XM_022813181.1"/>
</dbReference>
<dbReference type="PANTHER" id="PTHR19229">
    <property type="entry name" value="ATP-BINDING CASSETTE TRANSPORTER SUBFAMILY A ABCA"/>
    <property type="match status" value="1"/>
</dbReference>
<dbReference type="Proteomes" id="UP000594260">
    <property type="component" value="Unplaced"/>
</dbReference>
<keyword evidence="3 10" id="KW-0812">Transmembrane</keyword>
<keyword evidence="2" id="KW-0813">Transport</keyword>
<dbReference type="GO" id="GO:0140359">
    <property type="term" value="F:ABC-type transporter activity"/>
    <property type="evidence" value="ECO:0007669"/>
    <property type="project" value="InterPro"/>
</dbReference>
<protein>
    <recommendedName>
        <fullName evidence="11">ABC transporter domain-containing protein</fullName>
    </recommendedName>
</protein>
<dbReference type="PROSITE" id="PS50893">
    <property type="entry name" value="ABC_TRANSPORTER_2"/>
    <property type="match status" value="2"/>
</dbReference>
<feature type="region of interest" description="Disordered" evidence="9">
    <location>
        <begin position="1685"/>
        <end position="1727"/>
    </location>
</feature>
<name>A0A7M7KPT2_VARDE</name>
<dbReference type="OMA" id="KVEYQPY"/>
<dbReference type="Gene3D" id="3.40.50.300">
    <property type="entry name" value="P-loop containing nucleotide triphosphate hydrolases"/>
    <property type="match status" value="2"/>
</dbReference>
<dbReference type="KEGG" id="vde:111253572"/>
<evidence type="ECO:0000259" key="11">
    <source>
        <dbReference type="PROSITE" id="PS50893"/>
    </source>
</evidence>
<organism evidence="12 13">
    <name type="scientific">Varroa destructor</name>
    <name type="common">Honeybee mite</name>
    <dbReference type="NCBI Taxonomy" id="109461"/>
    <lineage>
        <taxon>Eukaryota</taxon>
        <taxon>Metazoa</taxon>
        <taxon>Ecdysozoa</taxon>
        <taxon>Arthropoda</taxon>
        <taxon>Chelicerata</taxon>
        <taxon>Arachnida</taxon>
        <taxon>Acari</taxon>
        <taxon>Parasitiformes</taxon>
        <taxon>Mesostigmata</taxon>
        <taxon>Gamasina</taxon>
        <taxon>Dermanyssoidea</taxon>
        <taxon>Varroidae</taxon>
        <taxon>Varroa</taxon>
    </lineage>
</organism>
<feature type="compositionally biased region" description="Low complexity" evidence="9">
    <location>
        <begin position="1910"/>
        <end position="1925"/>
    </location>
</feature>
<keyword evidence="13" id="KW-1185">Reference proteome</keyword>
<feature type="region of interest" description="Disordered" evidence="9">
    <location>
        <begin position="1880"/>
        <end position="1941"/>
    </location>
</feature>
<dbReference type="GO" id="GO:0016020">
    <property type="term" value="C:membrane"/>
    <property type="evidence" value="ECO:0007669"/>
    <property type="project" value="UniProtKB-SubCell"/>
</dbReference>
<feature type="compositionally biased region" description="Polar residues" evidence="9">
    <location>
        <begin position="1845"/>
        <end position="1864"/>
    </location>
</feature>
<dbReference type="SMART" id="SM00382">
    <property type="entry name" value="AAA"/>
    <property type="match status" value="2"/>
</dbReference>
<dbReference type="EnsemblMetazoa" id="XM_022813182">
    <property type="protein sequence ID" value="XP_022668917"/>
    <property type="gene ID" value="LOC111253572"/>
</dbReference>
<evidence type="ECO:0000256" key="3">
    <source>
        <dbReference type="ARBA" id="ARBA00022692"/>
    </source>
</evidence>
<dbReference type="GO" id="GO:0005524">
    <property type="term" value="F:ATP binding"/>
    <property type="evidence" value="ECO:0007669"/>
    <property type="project" value="UniProtKB-KW"/>
</dbReference>
<proteinExistence type="predicted"/>
<feature type="transmembrane region" description="Helical" evidence="10">
    <location>
        <begin position="283"/>
        <end position="316"/>
    </location>
</feature>
<dbReference type="EnsemblMetazoa" id="XM_022813181">
    <property type="protein sequence ID" value="XP_022668916"/>
    <property type="gene ID" value="LOC111253572"/>
</dbReference>
<feature type="transmembrane region" description="Helical" evidence="10">
    <location>
        <begin position="436"/>
        <end position="454"/>
    </location>
</feature>
<evidence type="ECO:0000256" key="8">
    <source>
        <dbReference type="ARBA" id="ARBA00023136"/>
    </source>
</evidence>
<dbReference type="Pfam" id="PF12698">
    <property type="entry name" value="ABC2_membrane_3"/>
    <property type="match status" value="2"/>
</dbReference>
<feature type="transmembrane region" description="Helical" evidence="10">
    <location>
        <begin position="350"/>
        <end position="370"/>
    </location>
</feature>
<dbReference type="PANTHER" id="PTHR19229:SF250">
    <property type="entry name" value="ABC TRANSPORTER DOMAIN-CONTAINING PROTEIN-RELATED"/>
    <property type="match status" value="1"/>
</dbReference>
<dbReference type="InterPro" id="IPR003593">
    <property type="entry name" value="AAA+_ATPase"/>
</dbReference>
<dbReference type="InterPro" id="IPR026082">
    <property type="entry name" value="ABCA"/>
</dbReference>
<feature type="transmembrane region" description="Helical" evidence="10">
    <location>
        <begin position="322"/>
        <end position="343"/>
    </location>
</feature>
<feature type="compositionally biased region" description="Basic and acidic residues" evidence="9">
    <location>
        <begin position="1745"/>
        <end position="1760"/>
    </location>
</feature>
<feature type="domain" description="ABC transporter" evidence="11">
    <location>
        <begin position="509"/>
        <end position="738"/>
    </location>
</feature>
<dbReference type="GeneID" id="111253572"/>
<feature type="transmembrane region" description="Helical" evidence="10">
    <location>
        <begin position="1130"/>
        <end position="1155"/>
    </location>
</feature>
<feature type="transmembrane region" description="Helical" evidence="10">
    <location>
        <begin position="1194"/>
        <end position="1214"/>
    </location>
</feature>
<dbReference type="Pfam" id="PF00005">
    <property type="entry name" value="ABC_tran"/>
    <property type="match status" value="2"/>
</dbReference>
<dbReference type="GO" id="GO:0005319">
    <property type="term" value="F:lipid transporter activity"/>
    <property type="evidence" value="ECO:0007669"/>
    <property type="project" value="TreeGrafter"/>
</dbReference>
<dbReference type="Pfam" id="PF23321">
    <property type="entry name" value="R1_ABCA1"/>
    <property type="match status" value="1"/>
</dbReference>
<feature type="transmembrane region" description="Helical" evidence="10">
    <location>
        <begin position="244"/>
        <end position="262"/>
    </location>
</feature>
<feature type="transmembrane region" description="Helical" evidence="10">
    <location>
        <begin position="1090"/>
        <end position="1118"/>
    </location>
</feature>
<keyword evidence="4" id="KW-0677">Repeat</keyword>
<dbReference type="FunFam" id="3.40.50.300:FF:002470">
    <property type="entry name" value="ABC transporter, putative"/>
    <property type="match status" value="1"/>
</dbReference>
<feature type="domain" description="ABC transporter" evidence="11">
    <location>
        <begin position="1362"/>
        <end position="1593"/>
    </location>
</feature>